<dbReference type="SUPFAM" id="SSF55729">
    <property type="entry name" value="Acyl-CoA N-acyltransferases (Nat)"/>
    <property type="match status" value="1"/>
</dbReference>
<proteinExistence type="predicted"/>
<keyword evidence="3 4" id="KW-0067">ATP-binding</keyword>
<dbReference type="PROSITE" id="PS50975">
    <property type="entry name" value="ATP_GRASP"/>
    <property type="match status" value="1"/>
</dbReference>
<reference evidence="7" key="1">
    <citation type="submission" date="2017-12" db="EMBL/GenBank/DDBJ databases">
        <title>Draft genome sequence of Telmatospirillum siberiense 26-4b1T, an acidotolerant peatland alphaproteobacterium potentially involved in sulfur cycling.</title>
        <authorList>
            <person name="Hausmann B."/>
            <person name="Pjevac P."/>
            <person name="Schreck K."/>
            <person name="Herbold C.W."/>
            <person name="Daims H."/>
            <person name="Wagner M."/>
            <person name="Pester M."/>
            <person name="Loy A."/>
        </authorList>
    </citation>
    <scope>NUCLEOTIDE SEQUENCE [LARGE SCALE GENOMIC DNA]</scope>
    <source>
        <strain evidence="7">26-4b1</strain>
    </source>
</reference>
<gene>
    <name evidence="6" type="ORF">CWS72_13230</name>
</gene>
<feature type="domain" description="ATP-grasp" evidence="5">
    <location>
        <begin position="119"/>
        <end position="320"/>
    </location>
</feature>
<dbReference type="GO" id="GO:0005524">
    <property type="term" value="F:ATP binding"/>
    <property type="evidence" value="ECO:0007669"/>
    <property type="project" value="UniProtKB-UniRule"/>
</dbReference>
<dbReference type="Gene3D" id="3.40.630.30">
    <property type="match status" value="1"/>
</dbReference>
<dbReference type="GO" id="GO:0046872">
    <property type="term" value="F:metal ion binding"/>
    <property type="evidence" value="ECO:0007669"/>
    <property type="project" value="InterPro"/>
</dbReference>
<dbReference type="GO" id="GO:0016874">
    <property type="term" value="F:ligase activity"/>
    <property type="evidence" value="ECO:0007669"/>
    <property type="project" value="UniProtKB-KW"/>
</dbReference>
<dbReference type="PANTHER" id="PTHR43585">
    <property type="entry name" value="FUMIPYRROLE BIOSYNTHESIS PROTEIN C"/>
    <property type="match status" value="1"/>
</dbReference>
<dbReference type="InterPro" id="IPR052032">
    <property type="entry name" value="ATP-dep_AA_Ligase"/>
</dbReference>
<evidence type="ECO:0000256" key="4">
    <source>
        <dbReference type="PROSITE-ProRule" id="PRU00409"/>
    </source>
</evidence>
<evidence type="ECO:0000313" key="7">
    <source>
        <dbReference type="Proteomes" id="UP000233293"/>
    </source>
</evidence>
<name>A0A2N3PUK0_9PROT</name>
<protein>
    <recommendedName>
        <fullName evidence="5">ATP-grasp domain-containing protein</fullName>
    </recommendedName>
</protein>
<dbReference type="PANTHER" id="PTHR43585:SF2">
    <property type="entry name" value="ATP-GRASP ENZYME FSQD"/>
    <property type="match status" value="1"/>
</dbReference>
<dbReference type="Pfam" id="PF13535">
    <property type="entry name" value="ATP-grasp_4"/>
    <property type="match status" value="1"/>
</dbReference>
<evidence type="ECO:0000256" key="2">
    <source>
        <dbReference type="ARBA" id="ARBA00022741"/>
    </source>
</evidence>
<dbReference type="Gene3D" id="3.30.470.20">
    <property type="entry name" value="ATP-grasp fold, B domain"/>
    <property type="match status" value="1"/>
</dbReference>
<dbReference type="EMBL" id="PIUM01000014">
    <property type="protein sequence ID" value="PKU24058.1"/>
    <property type="molecule type" value="Genomic_DNA"/>
</dbReference>
<dbReference type="Proteomes" id="UP000233293">
    <property type="component" value="Unassembled WGS sequence"/>
</dbReference>
<evidence type="ECO:0000259" key="5">
    <source>
        <dbReference type="PROSITE" id="PS50975"/>
    </source>
</evidence>
<keyword evidence="7" id="KW-1185">Reference proteome</keyword>
<dbReference type="AlphaFoldDB" id="A0A2N3PUK0"/>
<accession>A0A2N3PUK0</accession>
<evidence type="ECO:0000256" key="3">
    <source>
        <dbReference type="ARBA" id="ARBA00022840"/>
    </source>
</evidence>
<dbReference type="InterPro" id="IPR011761">
    <property type="entry name" value="ATP-grasp"/>
</dbReference>
<organism evidence="6 7">
    <name type="scientific">Telmatospirillum siberiense</name>
    <dbReference type="NCBI Taxonomy" id="382514"/>
    <lineage>
        <taxon>Bacteria</taxon>
        <taxon>Pseudomonadati</taxon>
        <taxon>Pseudomonadota</taxon>
        <taxon>Alphaproteobacteria</taxon>
        <taxon>Rhodospirillales</taxon>
        <taxon>Rhodospirillaceae</taxon>
        <taxon>Telmatospirillum</taxon>
    </lineage>
</organism>
<keyword evidence="2 4" id="KW-0547">Nucleotide-binding</keyword>
<keyword evidence="1" id="KW-0436">Ligase</keyword>
<evidence type="ECO:0000313" key="6">
    <source>
        <dbReference type="EMBL" id="PKU24058.1"/>
    </source>
</evidence>
<dbReference type="InterPro" id="IPR016181">
    <property type="entry name" value="Acyl_CoA_acyltransferase"/>
</dbReference>
<evidence type="ECO:0000256" key="1">
    <source>
        <dbReference type="ARBA" id="ARBA00022598"/>
    </source>
</evidence>
<dbReference type="Pfam" id="PF13480">
    <property type="entry name" value="Acetyltransf_6"/>
    <property type="match status" value="1"/>
</dbReference>
<comment type="caution">
    <text evidence="6">The sequence shown here is derived from an EMBL/GenBank/DDBJ whole genome shotgun (WGS) entry which is preliminary data.</text>
</comment>
<dbReference type="InterPro" id="IPR038740">
    <property type="entry name" value="BioF2-like_GNAT_dom"/>
</dbReference>
<dbReference type="SUPFAM" id="SSF56059">
    <property type="entry name" value="Glutathione synthetase ATP-binding domain-like"/>
    <property type="match status" value="1"/>
</dbReference>
<sequence>MRRSLPSPRTLAIVDPYDAGTMLPAAFARYGVSSVMVGSTPDIPGEETVSFDPAEFHRLLFWRDDIDATVAALREDGVDSVIAGSERGVILADRLAEGLGAPGNGTALSPARRDKFLMIEQLRCHGVRGPRQLQSDTLDAILSWSEAGGHWPIVLKPRCSKGADGVRLCASREAVVRAFRDIHGRVDRLGFHNDTVLAQEYLRGREYVVDTVSRDGRHRLAGLWVYGKPAPDYDTLGLLATKELLATDGPLANRLFDFAKRVLDALGIRHGAGHCEIIVDDVGPALVEIGARLHGGPPAHLMSRAVSGDSQLDMLVRSCVAPSDFLAEEPIPTVRAGGATMVLLRDGGLKGTIERLPSAWSVVWNGREGGSLPAVAGLATLIHADRADLEADLEIATGRLSCDLLTSRDAVAAIVPAWRSLLYRSRCNRAFGSPARYLAALDAQTGGVEPLVVSAFRDGVLAGIFPLVRDKERSMARFATPLSDYNDVVVAVGDLAAARCLMAFARGRFPNLDLACVRADADCALAEGRPPFLTDRKFLCPFADLSDGFDDWLASRSPRFRERLGQAERRAAAQGLRAARLEPRDFGTQDLSALFLEMQDERFGARSLFMRDPIAAAFVTRGLPRLFRDGDVLLFGLRAEERLVGLNICVLGAAGLGYWNAGFRSAVAAFSPGTLMIHAALREACVQGFSELDFLRGEEEYKMKWCSGAREIGRLS</sequence>